<proteinExistence type="inferred from homology"/>
<accession>A0A939H6U1</accession>
<dbReference type="GO" id="GO:0005507">
    <property type="term" value="F:copper ion binding"/>
    <property type="evidence" value="ECO:0007669"/>
    <property type="project" value="TreeGrafter"/>
</dbReference>
<evidence type="ECO:0000313" key="3">
    <source>
        <dbReference type="EMBL" id="MBO1265254.1"/>
    </source>
</evidence>
<dbReference type="InterPro" id="IPR036822">
    <property type="entry name" value="CutC-like_dom_sf"/>
</dbReference>
<reference evidence="3" key="1">
    <citation type="submission" date="2021-03" db="EMBL/GenBank/DDBJ databases">
        <title>Proteiniclasticum marinus sp. nov., isolated from tidal flat sediment.</title>
        <authorList>
            <person name="Namirimu T."/>
            <person name="Yang J.-A."/>
            <person name="Yang S.-H."/>
            <person name="Kim Y.-J."/>
            <person name="Kwon K.K."/>
        </authorList>
    </citation>
    <scope>NUCLEOTIDE SEQUENCE</scope>
    <source>
        <strain evidence="3">SCR006</strain>
    </source>
</reference>
<dbReference type="RefSeq" id="WP_207599773.1">
    <property type="nucleotide sequence ID" value="NZ_JAFNJU010000006.1"/>
</dbReference>
<dbReference type="EMBL" id="JAFNJU010000006">
    <property type="protein sequence ID" value="MBO1265254.1"/>
    <property type="molecule type" value="Genomic_DNA"/>
</dbReference>
<comment type="similarity">
    <text evidence="1">Belongs to the CutC family.</text>
</comment>
<dbReference type="AlphaFoldDB" id="A0A939H6U1"/>
<evidence type="ECO:0000313" key="4">
    <source>
        <dbReference type="Proteomes" id="UP000664218"/>
    </source>
</evidence>
<keyword evidence="4" id="KW-1185">Reference proteome</keyword>
<dbReference type="PANTHER" id="PTHR12598:SF0">
    <property type="entry name" value="COPPER HOMEOSTASIS PROTEIN CUTC HOMOLOG"/>
    <property type="match status" value="1"/>
</dbReference>
<comment type="caution">
    <text evidence="3">The sequence shown here is derived from an EMBL/GenBank/DDBJ whole genome shotgun (WGS) entry which is preliminary data.</text>
</comment>
<protein>
    <recommendedName>
        <fullName evidence="2">Copper homeostasis protein cutC homolog</fullName>
    </recommendedName>
</protein>
<gene>
    <name evidence="3" type="ORF">J3A84_09460</name>
</gene>
<evidence type="ECO:0000256" key="1">
    <source>
        <dbReference type="ARBA" id="ARBA00007768"/>
    </source>
</evidence>
<name>A0A939H6U1_9CLOT</name>
<dbReference type="Gene3D" id="3.20.20.380">
    <property type="entry name" value="Copper homeostasis (CutC) domain"/>
    <property type="match status" value="1"/>
</dbReference>
<dbReference type="InterPro" id="IPR005627">
    <property type="entry name" value="CutC-like"/>
</dbReference>
<organism evidence="3 4">
    <name type="scientific">Proteiniclasticum aestuarii</name>
    <dbReference type="NCBI Taxonomy" id="2817862"/>
    <lineage>
        <taxon>Bacteria</taxon>
        <taxon>Bacillati</taxon>
        <taxon>Bacillota</taxon>
        <taxon>Clostridia</taxon>
        <taxon>Eubacteriales</taxon>
        <taxon>Clostridiaceae</taxon>
        <taxon>Proteiniclasticum</taxon>
    </lineage>
</organism>
<sequence>MLEIIAETLTDALAIEQNGGDRIELVSSLSEGGLTPSYGLVKQVISQVSIPVNVMIRPHSASFEYSREDLEVMREDARIFNEMGVKHVVLGILDYEGLPNMEALDYILEDTNLTATFHRAIDESSDLVAALNLLETNKRITHILTSGGPGKAEDHLDMIRKLIEETEDITLILASGITKENLQAIRNHMDFALEGAKEKPKDYDIHVGTAVRGGSALNAVRAEEVEKLRAIYDLHRMI</sequence>
<dbReference type="Pfam" id="PF03932">
    <property type="entry name" value="CutC"/>
    <property type="match status" value="1"/>
</dbReference>
<dbReference type="Proteomes" id="UP000664218">
    <property type="component" value="Unassembled WGS sequence"/>
</dbReference>
<dbReference type="PANTHER" id="PTHR12598">
    <property type="entry name" value="COPPER HOMEOSTASIS PROTEIN CUTC"/>
    <property type="match status" value="1"/>
</dbReference>
<dbReference type="SUPFAM" id="SSF110395">
    <property type="entry name" value="CutC-like"/>
    <property type="match status" value="1"/>
</dbReference>
<evidence type="ECO:0000256" key="2">
    <source>
        <dbReference type="ARBA" id="ARBA00019014"/>
    </source>
</evidence>